<dbReference type="SUPFAM" id="SSF57414">
    <property type="entry name" value="Hairpin loop containing domain-like"/>
    <property type="match status" value="1"/>
</dbReference>
<dbReference type="SUPFAM" id="SSF82895">
    <property type="entry name" value="TSP-1 type 1 repeat"/>
    <property type="match status" value="1"/>
</dbReference>
<evidence type="ECO:0000313" key="2">
    <source>
        <dbReference type="Proteomes" id="UP000095285"/>
    </source>
</evidence>
<accession>A0A1I7VER6</accession>
<proteinExistence type="predicted"/>
<organism evidence="2 3">
    <name type="scientific">Loa loa</name>
    <name type="common">Eye worm</name>
    <name type="synonym">Filaria loa</name>
    <dbReference type="NCBI Taxonomy" id="7209"/>
    <lineage>
        <taxon>Eukaryota</taxon>
        <taxon>Metazoa</taxon>
        <taxon>Ecdysozoa</taxon>
        <taxon>Nematoda</taxon>
        <taxon>Chromadorea</taxon>
        <taxon>Rhabditida</taxon>
        <taxon>Spirurina</taxon>
        <taxon>Spiruromorpha</taxon>
        <taxon>Filarioidea</taxon>
        <taxon>Onchocercidae</taxon>
        <taxon>Loa</taxon>
    </lineage>
</organism>
<dbReference type="InterPro" id="IPR000884">
    <property type="entry name" value="TSP1_rpt"/>
</dbReference>
<sequence>MARSIEECIEQCLTEHFQCRSAMYFYTEGECITNTESAMTQPTSFAREENDKVIYIQNGCPAILARQRQLENLTTAVTESLLIVADEHIDDVNDNEDNNSKGTKEDKEITNMDDITIVNSSTEENTLKQQNDLNDRVYHDSYEEENDNLIETDSTGKFGSVEELTTASTIKQMSKMLDQNLKKLGTGSGRASSDKRLKSLKQTKLKQMTKEFTSEENEENTVEKNLSLEVRPLPSQVENQHTERTNSVVVIVQERTKAQKPVKRLKIITLSGFKDDHFSQWSNWSPCRRAGERSIRRRKCYNLQKCVGALMEVKKCPKTVQEESEFEALSDDHELQTTIGKKELLISGPPERPDLTNKTESGTLHGISYQSLQSHSEKDSMEQTNDKVWSPWRGICQEFVSGYPCRNHEIIGFESRDCLATDNAKCKGPFFRYCTISC</sequence>
<dbReference type="Proteomes" id="UP000095285">
    <property type="component" value="Unassembled WGS sequence"/>
</dbReference>
<dbReference type="InterPro" id="IPR003609">
    <property type="entry name" value="Pan_app"/>
</dbReference>
<evidence type="ECO:0000313" key="3">
    <source>
        <dbReference type="WBParaSite" id="EN70_1745"/>
    </source>
</evidence>
<feature type="domain" description="Apple" evidence="1">
    <location>
        <begin position="1"/>
        <end position="60"/>
    </location>
</feature>
<dbReference type="STRING" id="7209.A0A1I7VER6"/>
<keyword evidence="2" id="KW-1185">Reference proteome</keyword>
<dbReference type="WBParaSite" id="EN70_1745">
    <property type="protein sequence ID" value="EN70_1745"/>
    <property type="gene ID" value="EN70_1745"/>
</dbReference>
<protein>
    <submittedName>
        <fullName evidence="3">Apple domain-containing protein</fullName>
    </submittedName>
</protein>
<dbReference type="PROSITE" id="PS50092">
    <property type="entry name" value="TSP1"/>
    <property type="match status" value="1"/>
</dbReference>
<dbReference type="AlphaFoldDB" id="A0A1I7VER6"/>
<dbReference type="Pfam" id="PF00024">
    <property type="entry name" value="PAN_1"/>
    <property type="match status" value="1"/>
</dbReference>
<evidence type="ECO:0000259" key="1">
    <source>
        <dbReference type="PROSITE" id="PS50948"/>
    </source>
</evidence>
<reference evidence="2" key="1">
    <citation type="submission" date="2012-04" db="EMBL/GenBank/DDBJ databases">
        <title>The Genome Sequence of Loa loa.</title>
        <authorList>
            <consortium name="The Broad Institute Genome Sequencing Platform"/>
            <consortium name="Broad Institute Genome Sequencing Center for Infectious Disease"/>
            <person name="Nutman T.B."/>
            <person name="Fink D.L."/>
            <person name="Russ C."/>
            <person name="Young S."/>
            <person name="Zeng Q."/>
            <person name="Gargeya S."/>
            <person name="Alvarado L."/>
            <person name="Berlin A."/>
            <person name="Chapman S.B."/>
            <person name="Chen Z."/>
            <person name="Freedman E."/>
            <person name="Gellesch M."/>
            <person name="Goldberg J."/>
            <person name="Griggs A."/>
            <person name="Gujja S."/>
            <person name="Heilman E.R."/>
            <person name="Heiman D."/>
            <person name="Howarth C."/>
            <person name="Mehta T."/>
            <person name="Neiman D."/>
            <person name="Pearson M."/>
            <person name="Roberts A."/>
            <person name="Saif S."/>
            <person name="Shea T."/>
            <person name="Shenoy N."/>
            <person name="Sisk P."/>
            <person name="Stolte C."/>
            <person name="Sykes S."/>
            <person name="White J."/>
            <person name="Yandava C."/>
            <person name="Haas B."/>
            <person name="Henn M.R."/>
            <person name="Nusbaum C."/>
            <person name="Birren B."/>
        </authorList>
    </citation>
    <scope>NUCLEOTIDE SEQUENCE [LARGE SCALE GENOMIC DNA]</scope>
</reference>
<dbReference type="PROSITE" id="PS50948">
    <property type="entry name" value="PAN"/>
    <property type="match status" value="1"/>
</dbReference>
<reference evidence="3" key="2">
    <citation type="submission" date="2016-11" db="UniProtKB">
        <authorList>
            <consortium name="WormBaseParasite"/>
        </authorList>
    </citation>
    <scope>IDENTIFICATION</scope>
</reference>
<dbReference type="Gene3D" id="3.50.4.10">
    <property type="entry name" value="Hepatocyte Growth Factor"/>
    <property type="match status" value="1"/>
</dbReference>
<dbReference type="eggNOG" id="ENOG502S6KU">
    <property type="taxonomic scope" value="Eukaryota"/>
</dbReference>
<dbReference type="CDD" id="cd01099">
    <property type="entry name" value="PAN_AP_HGF"/>
    <property type="match status" value="1"/>
</dbReference>
<dbReference type="InterPro" id="IPR036383">
    <property type="entry name" value="TSP1_rpt_sf"/>
</dbReference>
<name>A0A1I7VER6_LOALO</name>